<feature type="region of interest" description="Disordered" evidence="1">
    <location>
        <begin position="92"/>
        <end position="145"/>
    </location>
</feature>
<feature type="compositionally biased region" description="Polar residues" evidence="1">
    <location>
        <begin position="92"/>
        <end position="104"/>
    </location>
</feature>
<accession>A0A314USL4</accession>
<evidence type="ECO:0000313" key="2">
    <source>
        <dbReference type="EMBL" id="PQM39898.1"/>
    </source>
</evidence>
<comment type="caution">
    <text evidence="2">The sequence shown here is derived from an EMBL/GenBank/DDBJ whole genome shotgun (WGS) entry which is preliminary data.</text>
</comment>
<organism evidence="2 3">
    <name type="scientific">Prunus yedoensis var. nudiflora</name>
    <dbReference type="NCBI Taxonomy" id="2094558"/>
    <lineage>
        <taxon>Eukaryota</taxon>
        <taxon>Viridiplantae</taxon>
        <taxon>Streptophyta</taxon>
        <taxon>Embryophyta</taxon>
        <taxon>Tracheophyta</taxon>
        <taxon>Spermatophyta</taxon>
        <taxon>Magnoliopsida</taxon>
        <taxon>eudicotyledons</taxon>
        <taxon>Gunneridae</taxon>
        <taxon>Pentapetalae</taxon>
        <taxon>rosids</taxon>
        <taxon>fabids</taxon>
        <taxon>Rosales</taxon>
        <taxon>Rosaceae</taxon>
        <taxon>Amygdaloideae</taxon>
        <taxon>Amygdaleae</taxon>
        <taxon>Prunus</taxon>
    </lineage>
</organism>
<sequence>MANNFPTGDDRKPPPNFVVVPVSLIQKDGGRGIVNVCGNAIETTDATDSGISNFSNLTDHTGQGGEGCTAVTRHDLKVIDNKVTAKGGKGSGITNFGNCTLGKNSNDEDDAAAGGSGDQGHKRAPRSSAPAPAGGSEVTGLEKIN</sequence>
<name>A0A314USL4_PRUYE</name>
<gene>
    <name evidence="2" type="ORF">Pyn_03853</name>
</gene>
<evidence type="ECO:0000313" key="3">
    <source>
        <dbReference type="Proteomes" id="UP000250321"/>
    </source>
</evidence>
<feature type="compositionally biased region" description="Low complexity" evidence="1">
    <location>
        <begin position="126"/>
        <end position="136"/>
    </location>
</feature>
<keyword evidence="3" id="KW-1185">Reference proteome</keyword>
<dbReference type="EMBL" id="PJQY01003132">
    <property type="protein sequence ID" value="PQM39898.1"/>
    <property type="molecule type" value="Genomic_DNA"/>
</dbReference>
<dbReference type="Proteomes" id="UP000250321">
    <property type="component" value="Unassembled WGS sequence"/>
</dbReference>
<evidence type="ECO:0000256" key="1">
    <source>
        <dbReference type="SAM" id="MobiDB-lite"/>
    </source>
</evidence>
<reference evidence="2 3" key="1">
    <citation type="submission" date="2018-02" db="EMBL/GenBank/DDBJ databases">
        <title>Draft genome of wild Prunus yedoensis var. nudiflora.</title>
        <authorList>
            <person name="Baek S."/>
            <person name="Kim J.-H."/>
            <person name="Choi K."/>
            <person name="Kim G.-B."/>
            <person name="Cho A."/>
            <person name="Jang H."/>
            <person name="Shin C.-H."/>
            <person name="Yu H.-J."/>
            <person name="Mun J.-H."/>
        </authorList>
    </citation>
    <scope>NUCLEOTIDE SEQUENCE [LARGE SCALE GENOMIC DNA]</scope>
    <source>
        <strain evidence="3">cv. Jeju island</strain>
        <tissue evidence="2">Leaf</tissue>
    </source>
</reference>
<protein>
    <submittedName>
        <fullName evidence="2">Uncharacterized protein</fullName>
    </submittedName>
</protein>
<proteinExistence type="predicted"/>
<dbReference type="AlphaFoldDB" id="A0A314USL4"/>